<dbReference type="InterPro" id="IPR001789">
    <property type="entry name" value="Sig_transdc_resp-reg_receiver"/>
</dbReference>
<dbReference type="NCBIfam" id="NF009206">
    <property type="entry name" value="PRK12555.1"/>
    <property type="match status" value="1"/>
</dbReference>
<dbReference type="Pfam" id="PF00072">
    <property type="entry name" value="Response_reg"/>
    <property type="match status" value="1"/>
</dbReference>
<feature type="domain" description="Response regulatory" evidence="6">
    <location>
        <begin position="8"/>
        <end position="125"/>
    </location>
</feature>
<evidence type="ECO:0000313" key="9">
    <source>
        <dbReference type="Proteomes" id="UP000198734"/>
    </source>
</evidence>
<dbReference type="InterPro" id="IPR008248">
    <property type="entry name" value="CheB-like"/>
</dbReference>
<comment type="catalytic activity">
    <reaction evidence="3">
        <text>L-glutaminyl-[protein] + H2O = L-glutamyl-[protein] + NH4(+)</text>
        <dbReference type="Rhea" id="RHEA:16441"/>
        <dbReference type="Rhea" id="RHEA-COMP:10207"/>
        <dbReference type="Rhea" id="RHEA-COMP:10208"/>
        <dbReference type="ChEBI" id="CHEBI:15377"/>
        <dbReference type="ChEBI" id="CHEBI:28938"/>
        <dbReference type="ChEBI" id="CHEBI:29973"/>
        <dbReference type="ChEBI" id="CHEBI:30011"/>
        <dbReference type="EC" id="3.5.1.44"/>
    </reaction>
</comment>
<dbReference type="SUPFAM" id="SSF52172">
    <property type="entry name" value="CheY-like"/>
    <property type="match status" value="1"/>
</dbReference>
<dbReference type="GO" id="GO:0006935">
    <property type="term" value="P:chemotaxis"/>
    <property type="evidence" value="ECO:0007669"/>
    <property type="project" value="UniProtKB-UniRule"/>
</dbReference>
<evidence type="ECO:0000256" key="4">
    <source>
        <dbReference type="PROSITE-ProRule" id="PRU00050"/>
    </source>
</evidence>
<gene>
    <name evidence="3" type="primary">cheB</name>
    <name evidence="8" type="ORF">SAMN05421670_1211</name>
</gene>
<comment type="catalytic activity">
    <reaction evidence="2 3">
        <text>[protein]-L-glutamate 5-O-methyl ester + H2O = L-glutamyl-[protein] + methanol + H(+)</text>
        <dbReference type="Rhea" id="RHEA:23236"/>
        <dbReference type="Rhea" id="RHEA-COMP:10208"/>
        <dbReference type="Rhea" id="RHEA-COMP:10311"/>
        <dbReference type="ChEBI" id="CHEBI:15377"/>
        <dbReference type="ChEBI" id="CHEBI:15378"/>
        <dbReference type="ChEBI" id="CHEBI:17790"/>
        <dbReference type="ChEBI" id="CHEBI:29973"/>
        <dbReference type="ChEBI" id="CHEBI:82795"/>
        <dbReference type="EC" id="3.1.1.61"/>
    </reaction>
</comment>
<dbReference type="HAMAP" id="MF_00099">
    <property type="entry name" value="CheB_chemtxs"/>
    <property type="match status" value="1"/>
</dbReference>
<organism evidence="8 9">
    <name type="scientific">Psychrobacillus psychrotolerans</name>
    <dbReference type="NCBI Taxonomy" id="126156"/>
    <lineage>
        <taxon>Bacteria</taxon>
        <taxon>Bacillati</taxon>
        <taxon>Bacillota</taxon>
        <taxon>Bacilli</taxon>
        <taxon>Bacillales</taxon>
        <taxon>Bacillaceae</taxon>
        <taxon>Psychrobacillus</taxon>
    </lineage>
</organism>
<protein>
    <recommendedName>
        <fullName evidence="3">Protein-glutamate methylesterase/protein-glutamine glutaminase</fullName>
        <ecNumber evidence="3">3.1.1.61</ecNumber>
        <ecNumber evidence="3">3.5.1.44</ecNumber>
    </recommendedName>
</protein>
<name>A0A1I5WCX8_9BACI</name>
<dbReference type="GO" id="GO:0000156">
    <property type="term" value="F:phosphorelay response regulator activity"/>
    <property type="evidence" value="ECO:0007669"/>
    <property type="project" value="InterPro"/>
</dbReference>
<keyword evidence="3" id="KW-0963">Cytoplasm</keyword>
<dbReference type="Gene3D" id="3.40.50.2300">
    <property type="match status" value="1"/>
</dbReference>
<comment type="subcellular location">
    <subcellularLocation>
        <location evidence="3">Cytoplasm</location>
    </subcellularLocation>
</comment>
<keyword evidence="9" id="KW-1185">Reference proteome</keyword>
<sequence length="365" mass="40058">MDNKSKKKLLVVDDSAFMRKLISDFFVDSKSIEVVGIARNGKDAIEKIKTLQPDVLTMDVEMPVMNGLEALRQIMLETPVPVVMLSSTTKSGAESTMQAMDYGAVDFIAKPSGTISLDLHKVKMELVEKVEHAAQVSINKMQKRSSLPISYGISKSIELRNIPENTNTVKWDKAKKKMVLIGTSTGGPRALQEVITKLPKNMKAPVLVVQHMPAGFTKSLAQRLNQLSEIEVKEAEDGDLLQDGHAYIAPGGFHMRIQKRVSAYYIVLDDKEPPRAGHRPAVDVLFEDNSQFNDFDKIAVIMTGMGSDGSLGLKQLKNSGNVVAITESASTCIVYGMPKAAVETNLVNEVVDLDQIAKTIIQYLP</sequence>
<dbReference type="STRING" id="126156.SAMN05421670_1211"/>
<dbReference type="Gene3D" id="3.40.50.180">
    <property type="entry name" value="Methylesterase CheB, C-terminal domain"/>
    <property type="match status" value="1"/>
</dbReference>
<feature type="active site" evidence="3 4">
    <location>
        <position position="184"/>
    </location>
</feature>
<evidence type="ECO:0000256" key="1">
    <source>
        <dbReference type="ARBA" id="ARBA00022801"/>
    </source>
</evidence>
<accession>A0A1I5WCX8</accession>
<dbReference type="PANTHER" id="PTHR42872:SF3">
    <property type="entry name" value="PROTEIN-GLUTAMATE METHYLESTERASE_PROTEIN-GLUTAMINE GLUTAMINASE 1"/>
    <property type="match status" value="1"/>
</dbReference>
<dbReference type="EC" id="3.5.1.44" evidence="3"/>
<dbReference type="InterPro" id="IPR000673">
    <property type="entry name" value="Sig_transdc_resp-reg_Me-estase"/>
</dbReference>
<dbReference type="SUPFAM" id="SSF52738">
    <property type="entry name" value="Methylesterase CheB, C-terminal domain"/>
    <property type="match status" value="1"/>
</dbReference>
<feature type="active site" evidence="3 4">
    <location>
        <position position="308"/>
    </location>
</feature>
<keyword evidence="1 3" id="KW-0378">Hydrolase</keyword>
<dbReference type="GO" id="GO:0050568">
    <property type="term" value="F:protein-glutamine glutaminase activity"/>
    <property type="evidence" value="ECO:0007669"/>
    <property type="project" value="UniProtKB-UniRule"/>
</dbReference>
<dbReference type="GO" id="GO:0008984">
    <property type="term" value="F:protein-glutamate methylesterase activity"/>
    <property type="evidence" value="ECO:0007669"/>
    <property type="project" value="UniProtKB-UniRule"/>
</dbReference>
<evidence type="ECO:0000259" key="7">
    <source>
        <dbReference type="PROSITE" id="PS50122"/>
    </source>
</evidence>
<dbReference type="EC" id="3.1.1.61" evidence="3"/>
<dbReference type="PANTHER" id="PTHR42872">
    <property type="entry name" value="PROTEIN-GLUTAMATE METHYLESTERASE/PROTEIN-GLUTAMINE GLUTAMINASE"/>
    <property type="match status" value="1"/>
</dbReference>
<keyword evidence="3 5" id="KW-0597">Phosphoprotein</keyword>
<evidence type="ECO:0000256" key="2">
    <source>
        <dbReference type="ARBA" id="ARBA00048267"/>
    </source>
</evidence>
<dbReference type="PROSITE" id="PS50110">
    <property type="entry name" value="RESPONSE_REGULATORY"/>
    <property type="match status" value="1"/>
</dbReference>
<dbReference type="CDD" id="cd16432">
    <property type="entry name" value="CheB_Rec"/>
    <property type="match status" value="1"/>
</dbReference>
<dbReference type="RefSeq" id="WP_093535725.1">
    <property type="nucleotide sequence ID" value="NZ_FOXU01000001.1"/>
</dbReference>
<dbReference type="CDD" id="cd17541">
    <property type="entry name" value="REC_CheB-like"/>
    <property type="match status" value="1"/>
</dbReference>
<evidence type="ECO:0000256" key="5">
    <source>
        <dbReference type="PROSITE-ProRule" id="PRU00169"/>
    </source>
</evidence>
<dbReference type="NCBIfam" id="NF001965">
    <property type="entry name" value="PRK00742.1"/>
    <property type="match status" value="1"/>
</dbReference>
<dbReference type="PROSITE" id="PS50122">
    <property type="entry name" value="CHEB"/>
    <property type="match status" value="1"/>
</dbReference>
<dbReference type="PIRSF" id="PIRSF000876">
    <property type="entry name" value="RR_chemtxs_CheB"/>
    <property type="match status" value="1"/>
</dbReference>
<proteinExistence type="inferred from homology"/>
<dbReference type="EMBL" id="FOXU01000001">
    <property type="protein sequence ID" value="SFQ17589.1"/>
    <property type="molecule type" value="Genomic_DNA"/>
</dbReference>
<dbReference type="GO" id="GO:0005737">
    <property type="term" value="C:cytoplasm"/>
    <property type="evidence" value="ECO:0007669"/>
    <property type="project" value="UniProtKB-SubCell"/>
</dbReference>
<evidence type="ECO:0000259" key="6">
    <source>
        <dbReference type="PROSITE" id="PS50110"/>
    </source>
</evidence>
<dbReference type="Pfam" id="PF01339">
    <property type="entry name" value="CheB_methylest"/>
    <property type="match status" value="1"/>
</dbReference>
<dbReference type="InterPro" id="IPR011006">
    <property type="entry name" value="CheY-like_superfamily"/>
</dbReference>
<evidence type="ECO:0000256" key="3">
    <source>
        <dbReference type="HAMAP-Rule" id="MF_00099"/>
    </source>
</evidence>
<dbReference type="OrthoDB" id="9793421at2"/>
<comment type="function">
    <text evidence="3">Involved in chemotaxis. Part of a chemotaxis signal transduction system that modulates chemotaxis in response to various stimuli. Catalyzes the demethylation of specific methylglutamate residues introduced into the chemoreceptors (methyl-accepting chemotaxis proteins or MCP) by CheR. Also mediates the irreversible deamidation of specific glutamine residues to glutamic acid.</text>
</comment>
<evidence type="ECO:0000313" key="8">
    <source>
        <dbReference type="EMBL" id="SFQ17589.1"/>
    </source>
</evidence>
<dbReference type="SMART" id="SM00448">
    <property type="entry name" value="REC"/>
    <property type="match status" value="1"/>
</dbReference>
<comment type="PTM">
    <text evidence="3">Phosphorylated by CheA. Phosphorylation of the N-terminal regulatory domain activates the methylesterase activity.</text>
</comment>
<dbReference type="InterPro" id="IPR035909">
    <property type="entry name" value="CheB_C"/>
</dbReference>
<feature type="domain" description="CheB-type methylesterase" evidence="7">
    <location>
        <begin position="172"/>
        <end position="365"/>
    </location>
</feature>
<feature type="active site" evidence="3 4">
    <location>
        <position position="211"/>
    </location>
</feature>
<comment type="similarity">
    <text evidence="3">Belongs to the CheB family.</text>
</comment>
<feature type="modified residue" description="4-aspartylphosphate" evidence="3 5">
    <location>
        <position position="59"/>
    </location>
</feature>
<reference evidence="9" key="1">
    <citation type="submission" date="2016-10" db="EMBL/GenBank/DDBJ databases">
        <authorList>
            <person name="Varghese N."/>
            <person name="Submissions S."/>
        </authorList>
    </citation>
    <scope>NUCLEOTIDE SEQUENCE [LARGE SCALE GENOMIC DNA]</scope>
    <source>
        <strain evidence="9">DSM 11706</strain>
    </source>
</reference>
<keyword evidence="3 4" id="KW-0145">Chemotaxis</keyword>
<dbReference type="Proteomes" id="UP000198734">
    <property type="component" value="Unassembled WGS sequence"/>
</dbReference>
<comment type="domain">
    <text evidence="3">Contains a C-terminal catalytic domain, and an N-terminal region which modulates catalytic activity.</text>
</comment>
<dbReference type="AlphaFoldDB" id="A0A1I5WCX8"/>